<dbReference type="Pfam" id="PF13873">
    <property type="entry name" value="Myb_DNA-bind_5"/>
    <property type="match status" value="1"/>
</dbReference>
<dbReference type="PANTHER" id="PTHR23098:SF16">
    <property type="entry name" value="REGULATORY PROTEIN ZESTE"/>
    <property type="match status" value="1"/>
</dbReference>
<organism evidence="2 3">
    <name type="scientific">Merluccius polli</name>
    <name type="common">Benguela hake</name>
    <name type="synonym">Merluccius cadenati</name>
    <dbReference type="NCBI Taxonomy" id="89951"/>
    <lineage>
        <taxon>Eukaryota</taxon>
        <taxon>Metazoa</taxon>
        <taxon>Chordata</taxon>
        <taxon>Craniata</taxon>
        <taxon>Vertebrata</taxon>
        <taxon>Euteleostomi</taxon>
        <taxon>Actinopterygii</taxon>
        <taxon>Neopterygii</taxon>
        <taxon>Teleostei</taxon>
        <taxon>Neoteleostei</taxon>
        <taxon>Acanthomorphata</taxon>
        <taxon>Zeiogadaria</taxon>
        <taxon>Gadariae</taxon>
        <taxon>Gadiformes</taxon>
        <taxon>Gadoidei</taxon>
        <taxon>Merlucciidae</taxon>
        <taxon>Merluccius</taxon>
    </lineage>
</organism>
<keyword evidence="2" id="KW-0238">DNA-binding</keyword>
<proteinExistence type="predicted"/>
<dbReference type="EMBL" id="JAOPHQ010000622">
    <property type="protein sequence ID" value="KAK0153803.1"/>
    <property type="molecule type" value="Genomic_DNA"/>
</dbReference>
<evidence type="ECO:0000313" key="3">
    <source>
        <dbReference type="Proteomes" id="UP001174136"/>
    </source>
</evidence>
<name>A0AA47N7D5_MERPO</name>
<dbReference type="PANTHER" id="PTHR23098">
    <property type="entry name" value="AGAP001331-PA-RELATED"/>
    <property type="match status" value="1"/>
</dbReference>
<keyword evidence="3" id="KW-1185">Reference proteome</keyword>
<gene>
    <name evidence="2" type="primary">MSANTD4_6</name>
    <name evidence="2" type="ORF">N1851_004115</name>
</gene>
<dbReference type="InterPro" id="IPR028002">
    <property type="entry name" value="Myb_DNA-bind_5"/>
</dbReference>
<dbReference type="AlphaFoldDB" id="A0AA47N7D5"/>
<dbReference type="GO" id="GO:0003677">
    <property type="term" value="F:DNA binding"/>
    <property type="evidence" value="ECO:0007669"/>
    <property type="project" value="UniProtKB-KW"/>
</dbReference>
<dbReference type="Proteomes" id="UP001174136">
    <property type="component" value="Unassembled WGS sequence"/>
</dbReference>
<reference evidence="2" key="1">
    <citation type="journal article" date="2023" name="Front. Mar. Sci.">
        <title>A new Merluccius polli reference genome to investigate the effects of global change in West African waters.</title>
        <authorList>
            <person name="Mateo J.L."/>
            <person name="Blanco-Fernandez C."/>
            <person name="Garcia-Vazquez E."/>
            <person name="Machado-Schiaffino G."/>
        </authorList>
    </citation>
    <scope>NUCLEOTIDE SEQUENCE</scope>
    <source>
        <strain evidence="2">C29</strain>
        <tissue evidence="2">Fin</tissue>
    </source>
</reference>
<accession>A0AA47N7D5</accession>
<comment type="caution">
    <text evidence="2">The sequence shown here is derived from an EMBL/GenBank/DDBJ whole genome shotgun (WGS) entry which is preliminary data.</text>
</comment>
<evidence type="ECO:0000313" key="2">
    <source>
        <dbReference type="EMBL" id="KAK0153803.1"/>
    </source>
</evidence>
<dbReference type="GO" id="GO:0005634">
    <property type="term" value="C:nucleus"/>
    <property type="evidence" value="ECO:0007669"/>
    <property type="project" value="TreeGrafter"/>
</dbReference>
<protein>
    <submittedName>
        <fullName evidence="2">Myb/SANT-like DNA-binding domain-containing protein 4</fullName>
    </submittedName>
</protein>
<evidence type="ECO:0000259" key="1">
    <source>
        <dbReference type="Pfam" id="PF13873"/>
    </source>
</evidence>
<feature type="domain" description="Myb/SANT-like DNA-binding" evidence="1">
    <location>
        <begin position="6"/>
        <end position="82"/>
    </location>
</feature>
<sequence length="355" mass="39438">MEDAKRSKNFSRQELEVLVEEIITKKKLLLGRFDNITVTAENKKRGWAKVAQTVSAVGFARDGPAVKKKWADIKSIVKKKAAERSRELKRTGGGKSSIQLDALEEKILGAIGETLVGGVEGGVDTGHDDDSINKQLQTGDTLVVLAVDQVAEQEPHTPTITIQENSPEGDLTISQLISDTFYTPATHTTTHTEDMVSLQRELLHEVKLLRCVQEQLLQVEREKLLIEREKLRLKQATITWGRHWAWDITLRVMVICNVRNRQAVHDADVVEDERTVSLSSFNPIGGVGEARANETNDEASEVENRFAVGRGDGLLDNRSSPSPAFPCRRTRDYASLRLKLSGVAVISNIVLTERS</sequence>